<comment type="caution">
    <text evidence="4">The sequence shown here is derived from an EMBL/GenBank/DDBJ whole genome shotgun (WGS) entry which is preliminary data.</text>
</comment>
<keyword evidence="3" id="KW-0812">Transmembrane</keyword>
<evidence type="ECO:0000256" key="2">
    <source>
        <dbReference type="SAM" id="MobiDB-lite"/>
    </source>
</evidence>
<keyword evidence="3" id="KW-1133">Transmembrane helix</keyword>
<dbReference type="AlphaFoldDB" id="A0AAD5YIB4"/>
<keyword evidence="3" id="KW-0472">Membrane</keyword>
<reference evidence="4" key="1">
    <citation type="submission" date="2022-07" db="EMBL/GenBank/DDBJ databases">
        <title>Genome Sequence of Physisporinus lineatus.</title>
        <authorList>
            <person name="Buettner E."/>
        </authorList>
    </citation>
    <scope>NUCLEOTIDE SEQUENCE</scope>
    <source>
        <strain evidence="4">VT162</strain>
    </source>
</reference>
<accession>A0AAD5YIB4</accession>
<evidence type="ECO:0000313" key="4">
    <source>
        <dbReference type="EMBL" id="KAJ3483561.1"/>
    </source>
</evidence>
<dbReference type="EMBL" id="JANAWD010000223">
    <property type="protein sequence ID" value="KAJ3483561.1"/>
    <property type="molecule type" value="Genomic_DNA"/>
</dbReference>
<sequence length="914" mass="101654">MSARKRKQLDVLPVFNAIQGGHDALINIKPKLAESRLPNPKTISDELYTVASLAESFSQKRPRANIDWSNLADVLDREGVNLWNISGQIRGSANDDANKTVFAALRLAAFRLIEAGLEQKLSIESKQSPAHLNYAHGAIQLYRISSHSRAAPGKQSRRGTVRAMDDPQGLHQQGKARAVVLYYSSRMEAAWREGNDGVAEFMLQKITGVFDSNWHRGSGNYIMTPENDQVFTSMAPRDRVSLASKLLEIGKSLLRAPADKRSSSGSGGAQDSVRWIQRAFSLVESVESADTLEISDLKNSILRSLARAYYFSSSHDPDNLSRAEASLNELIASVDASIDRRSPEYQQLRWMRIAILKRRRAAETLLAEAFQSIIDHMDFGSESCVTDLLQELRTLSQQHVLVTTVHQSTLRRALEAGENTGLPHVDRVVLSLLFHCLRDENHARATHDINSTYTWLEEEGGVTFIADDHNYDLDQYISAIASVEAMVKSPDFDNKMLLLAVQLAYESDLKTLLLSILEVLLANVDRQQNGEFELEVLTLRDIRVSNVIPGLRFAKKYQASGNITTVLKDVSWLWRTAFNTGVQGCSEWAHLEESVSDAFDIARELLEVYCQSVLTDVDPSLSAHIVDASFAAVAVKMFALRRQLSSEDATLAQLLDSICDDIKSCQARIGLVVEQNKLPNTEETQRAQSLVHTLRVFEVEVLCLRKDWAGLAITVEAAVRADSHAMGTFEAIADLLVRMSLSGSVSLPLLILCIIAILHASLDRMSLSVRKFSRWLRALCTILLSRNSPADRAKAIGYVEQAVAVLREHSDAGDEQDVNQFSRNLSRRGTSNIFDQVFPFDERQWLLGTAYNTGIECLHASLSDEAKRWFESSAMICRFVPDGEARAAKVSETYMQLLSRFGSGASSNVIVDPQ</sequence>
<dbReference type="InterPro" id="IPR039057">
    <property type="entry name" value="Spo22/ZIP4"/>
</dbReference>
<evidence type="ECO:0000256" key="1">
    <source>
        <dbReference type="ARBA" id="ARBA00023254"/>
    </source>
</evidence>
<name>A0AAD5YIB4_9APHY</name>
<dbReference type="GO" id="GO:0051321">
    <property type="term" value="P:meiotic cell cycle"/>
    <property type="evidence" value="ECO:0007669"/>
    <property type="project" value="UniProtKB-KW"/>
</dbReference>
<keyword evidence="5" id="KW-1185">Reference proteome</keyword>
<gene>
    <name evidence="4" type="ORF">NLI96_g6231</name>
</gene>
<dbReference type="Proteomes" id="UP001212997">
    <property type="component" value="Unassembled WGS sequence"/>
</dbReference>
<feature type="transmembrane region" description="Helical" evidence="3">
    <location>
        <begin position="745"/>
        <end position="762"/>
    </location>
</feature>
<evidence type="ECO:0000256" key="3">
    <source>
        <dbReference type="SAM" id="Phobius"/>
    </source>
</evidence>
<organism evidence="4 5">
    <name type="scientific">Meripilus lineatus</name>
    <dbReference type="NCBI Taxonomy" id="2056292"/>
    <lineage>
        <taxon>Eukaryota</taxon>
        <taxon>Fungi</taxon>
        <taxon>Dikarya</taxon>
        <taxon>Basidiomycota</taxon>
        <taxon>Agaricomycotina</taxon>
        <taxon>Agaricomycetes</taxon>
        <taxon>Polyporales</taxon>
        <taxon>Meripilaceae</taxon>
        <taxon>Meripilus</taxon>
    </lineage>
</organism>
<evidence type="ECO:0000313" key="5">
    <source>
        <dbReference type="Proteomes" id="UP001212997"/>
    </source>
</evidence>
<dbReference type="PANTHER" id="PTHR40375:SF2">
    <property type="entry name" value="SPORULATION-SPECIFIC PROTEIN 22"/>
    <property type="match status" value="1"/>
</dbReference>
<feature type="region of interest" description="Disordered" evidence="2">
    <location>
        <begin position="147"/>
        <end position="172"/>
    </location>
</feature>
<dbReference type="PANTHER" id="PTHR40375">
    <property type="entry name" value="SPORULATION-SPECIFIC PROTEIN 22"/>
    <property type="match status" value="1"/>
</dbReference>
<protein>
    <submittedName>
        <fullName evidence="4">Uncharacterized protein</fullName>
    </submittedName>
</protein>
<dbReference type="InterPro" id="IPR013940">
    <property type="entry name" value="Spo22/ZIP4/TEX11"/>
</dbReference>
<dbReference type="GO" id="GO:0090173">
    <property type="term" value="P:regulation of synaptonemal complex assembly"/>
    <property type="evidence" value="ECO:0007669"/>
    <property type="project" value="InterPro"/>
</dbReference>
<proteinExistence type="predicted"/>
<keyword evidence="1" id="KW-0469">Meiosis</keyword>
<dbReference type="Pfam" id="PF08631">
    <property type="entry name" value="SPO22"/>
    <property type="match status" value="1"/>
</dbReference>